<keyword evidence="2" id="KW-0121">Carboxypeptidase</keyword>
<proteinExistence type="predicted"/>
<evidence type="ECO:0000256" key="1">
    <source>
        <dbReference type="SAM" id="MobiDB-lite"/>
    </source>
</evidence>
<feature type="compositionally biased region" description="Basic and acidic residues" evidence="1">
    <location>
        <begin position="1"/>
        <end position="12"/>
    </location>
</feature>
<feature type="compositionally biased region" description="Low complexity" evidence="1">
    <location>
        <begin position="26"/>
        <end position="43"/>
    </location>
</feature>
<sequence>PAAGRRDAAGDGRRRRGGRRGRGGRARAAAGHAPGRRAVPAARGARRRHERPVGQLLRGDARQGARRPLRRRRHDRRRPGGPAHRAALPRRDRPAPGGRVGPVARQPHVRAGARRAPGRHAGLPGRPRVHRLARPPRALRDAAQAHARHGGAALPVQDGDPARGERAVGLLRDRLGPDARLRDPLQRGLQPRGQAGRGPDRPGARGLLGL</sequence>
<protein>
    <submittedName>
        <fullName evidence="2">D-alanyl-D-alanine carboxypeptidase</fullName>
        <ecNumber evidence="2">3.4.16.4</ecNumber>
    </submittedName>
</protein>
<dbReference type="AlphaFoldDB" id="A0A6J4RDU5"/>
<dbReference type="EC" id="3.4.16.4" evidence="2"/>
<keyword evidence="2" id="KW-0378">Hydrolase</keyword>
<dbReference type="GO" id="GO:0009002">
    <property type="term" value="F:serine-type D-Ala-D-Ala carboxypeptidase activity"/>
    <property type="evidence" value="ECO:0007669"/>
    <property type="project" value="UniProtKB-EC"/>
</dbReference>
<keyword evidence="2" id="KW-0645">Protease</keyword>
<feature type="non-terminal residue" evidence="2">
    <location>
        <position position="210"/>
    </location>
</feature>
<feature type="compositionally biased region" description="Basic residues" evidence="1">
    <location>
        <begin position="107"/>
        <end position="118"/>
    </location>
</feature>
<feature type="compositionally biased region" description="Low complexity" evidence="1">
    <location>
        <begin position="95"/>
        <end position="105"/>
    </location>
</feature>
<feature type="compositionally biased region" description="Basic residues" evidence="1">
    <location>
        <begin position="13"/>
        <end position="25"/>
    </location>
</feature>
<gene>
    <name evidence="2" type="ORF">AVDCRST_MAG13-489</name>
</gene>
<accession>A0A6J4RDU5</accession>
<feature type="compositionally biased region" description="Low complexity" evidence="1">
    <location>
        <begin position="141"/>
        <end position="153"/>
    </location>
</feature>
<name>A0A6J4RDU5_9ACTN</name>
<feature type="region of interest" description="Disordered" evidence="1">
    <location>
        <begin position="1"/>
        <end position="210"/>
    </location>
</feature>
<organism evidence="2">
    <name type="scientific">uncultured Solirubrobacteraceae bacterium</name>
    <dbReference type="NCBI Taxonomy" id="1162706"/>
    <lineage>
        <taxon>Bacteria</taxon>
        <taxon>Bacillati</taxon>
        <taxon>Actinomycetota</taxon>
        <taxon>Thermoleophilia</taxon>
        <taxon>Solirubrobacterales</taxon>
        <taxon>Solirubrobacteraceae</taxon>
        <taxon>environmental samples</taxon>
    </lineage>
</organism>
<evidence type="ECO:0000313" key="2">
    <source>
        <dbReference type="EMBL" id="CAA9471284.1"/>
    </source>
</evidence>
<feature type="compositionally biased region" description="Basic residues" evidence="1">
    <location>
        <begin position="64"/>
        <end position="79"/>
    </location>
</feature>
<dbReference type="EMBL" id="CADCVO010000074">
    <property type="protein sequence ID" value="CAA9471284.1"/>
    <property type="molecule type" value="Genomic_DNA"/>
</dbReference>
<feature type="non-terminal residue" evidence="2">
    <location>
        <position position="1"/>
    </location>
</feature>
<feature type="compositionally biased region" description="Basic and acidic residues" evidence="1">
    <location>
        <begin position="160"/>
        <end position="185"/>
    </location>
</feature>
<reference evidence="2" key="1">
    <citation type="submission" date="2020-02" db="EMBL/GenBank/DDBJ databases">
        <authorList>
            <person name="Meier V. D."/>
        </authorList>
    </citation>
    <scope>NUCLEOTIDE SEQUENCE</scope>
    <source>
        <strain evidence="2">AVDCRST_MAG13</strain>
    </source>
</reference>